<dbReference type="GO" id="GO:0046872">
    <property type="term" value="F:metal ion binding"/>
    <property type="evidence" value="ECO:0007669"/>
    <property type="project" value="UniProtKB-KW"/>
</dbReference>
<dbReference type="PANTHER" id="PTHR11136">
    <property type="entry name" value="FOLYLPOLYGLUTAMATE SYNTHASE-RELATED"/>
    <property type="match status" value="1"/>
</dbReference>
<evidence type="ECO:0000313" key="7">
    <source>
        <dbReference type="EMBL" id="RDU59807.1"/>
    </source>
</evidence>
<dbReference type="EMBL" id="NXLR01000008">
    <property type="protein sequence ID" value="RDU59807.1"/>
    <property type="molecule type" value="Genomic_DNA"/>
</dbReference>
<evidence type="ECO:0000256" key="4">
    <source>
        <dbReference type="ARBA" id="ARBA00022741"/>
    </source>
</evidence>
<name>A0A3D8I3U8_9HELI</name>
<dbReference type="Gene3D" id="3.40.1190.10">
    <property type="entry name" value="Mur-like, catalytic domain"/>
    <property type="match status" value="1"/>
</dbReference>
<dbReference type="GO" id="GO:0008841">
    <property type="term" value="F:dihydrofolate synthase activity"/>
    <property type="evidence" value="ECO:0007669"/>
    <property type="project" value="TreeGrafter"/>
</dbReference>
<gene>
    <name evidence="7" type="ORF">CQA63_05160</name>
</gene>
<dbReference type="Proteomes" id="UP000256599">
    <property type="component" value="Unassembled WGS sequence"/>
</dbReference>
<proteinExistence type="inferred from homology"/>
<dbReference type="PANTHER" id="PTHR11136:SF0">
    <property type="entry name" value="DIHYDROFOLATE SYNTHETASE-RELATED"/>
    <property type="match status" value="1"/>
</dbReference>
<dbReference type="InterPro" id="IPR036615">
    <property type="entry name" value="Mur_ligase_C_dom_sf"/>
</dbReference>
<dbReference type="PROSITE" id="PS01012">
    <property type="entry name" value="FOLYLPOLYGLU_SYNT_2"/>
    <property type="match status" value="1"/>
</dbReference>
<dbReference type="InterPro" id="IPR018109">
    <property type="entry name" value="Folylpolyglutamate_synth_CS"/>
</dbReference>
<keyword evidence="3" id="KW-0479">Metal-binding</keyword>
<keyword evidence="2" id="KW-0436">Ligase</keyword>
<evidence type="ECO:0000256" key="1">
    <source>
        <dbReference type="ARBA" id="ARBA00008276"/>
    </source>
</evidence>
<comment type="similarity">
    <text evidence="1">Belongs to the folylpolyglutamate synthase family.</text>
</comment>
<accession>A0A3D8I3U8</accession>
<dbReference type="GO" id="GO:0005737">
    <property type="term" value="C:cytoplasm"/>
    <property type="evidence" value="ECO:0007669"/>
    <property type="project" value="TreeGrafter"/>
</dbReference>
<keyword evidence="8" id="KW-1185">Reference proteome</keyword>
<dbReference type="GO" id="GO:0005524">
    <property type="term" value="F:ATP binding"/>
    <property type="evidence" value="ECO:0007669"/>
    <property type="project" value="UniProtKB-KW"/>
</dbReference>
<comment type="caution">
    <text evidence="7">The sequence shown here is derived from an EMBL/GenBank/DDBJ whole genome shotgun (WGS) entry which is preliminary data.</text>
</comment>
<evidence type="ECO:0000256" key="6">
    <source>
        <dbReference type="ARBA" id="ARBA00022842"/>
    </source>
</evidence>
<dbReference type="NCBIfam" id="TIGR01499">
    <property type="entry name" value="folC"/>
    <property type="match status" value="1"/>
</dbReference>
<protein>
    <submittedName>
        <fullName evidence="7">Bifunctional folylpolyglutamate synthase/dihydrofolate synthase</fullName>
    </submittedName>
</protein>
<dbReference type="OrthoDB" id="9809356at2"/>
<dbReference type="AlphaFoldDB" id="A0A3D8I3U8"/>
<evidence type="ECO:0000256" key="5">
    <source>
        <dbReference type="ARBA" id="ARBA00022840"/>
    </source>
</evidence>
<keyword evidence="6" id="KW-0460">Magnesium</keyword>
<evidence type="ECO:0000256" key="3">
    <source>
        <dbReference type="ARBA" id="ARBA00022723"/>
    </source>
</evidence>
<dbReference type="SUPFAM" id="SSF53244">
    <property type="entry name" value="MurD-like peptide ligases, peptide-binding domain"/>
    <property type="match status" value="1"/>
</dbReference>
<evidence type="ECO:0000256" key="2">
    <source>
        <dbReference type="ARBA" id="ARBA00022598"/>
    </source>
</evidence>
<organism evidence="7 8">
    <name type="scientific">Helicobacter marmotae</name>
    <dbReference type="NCBI Taxonomy" id="152490"/>
    <lineage>
        <taxon>Bacteria</taxon>
        <taxon>Pseudomonadati</taxon>
        <taxon>Campylobacterota</taxon>
        <taxon>Epsilonproteobacteria</taxon>
        <taxon>Campylobacterales</taxon>
        <taxon>Helicobacteraceae</taxon>
        <taxon>Helicobacter</taxon>
    </lineage>
</organism>
<dbReference type="InterPro" id="IPR001645">
    <property type="entry name" value="Folylpolyglutamate_synth"/>
</dbReference>
<dbReference type="InterPro" id="IPR036565">
    <property type="entry name" value="Mur-like_cat_sf"/>
</dbReference>
<keyword evidence="4" id="KW-0547">Nucleotide-binding</keyword>
<sequence>MLSLEEVLASKGAEYAPFDRGRMGRIYAQIAPVYGFNEYLTHTCKVIHIMGTNGKGSTGRFVSMGLAQNHKSVLHFSSPHLLSFNERYYISREDYQGDIHSAELESAHQRLWSIESVHEASYFEYATLLAFVLARDYEYLVLEAGVGGEYDSTSVIGANVSVYTPIGLDHQDMLGQSVQEIALTKLRAMSGYTLIAKQIHKEVIPLAQSIAQERGIVCEMITDISQDSDFSDDIEAFREYVLAYHLPSFLRANLYSAMRILLYLGMKFVFQGLGGLSLRGRCEALNAHIMLDVGHNIDGARVLSEHFGTKKVYLVYNSYFQKDMEAILYVLLPIIKQVLIISVENPRICPKQRLINILQKLAIPYKDFDINQIKADRDYLVFGSFSVVETFLQQYKGIECKIN</sequence>
<dbReference type="GO" id="GO:0004326">
    <property type="term" value="F:tetrahydrofolylpolyglutamate synthase activity"/>
    <property type="evidence" value="ECO:0007669"/>
    <property type="project" value="InterPro"/>
</dbReference>
<evidence type="ECO:0000313" key="8">
    <source>
        <dbReference type="Proteomes" id="UP000256599"/>
    </source>
</evidence>
<reference evidence="7 8" key="1">
    <citation type="submission" date="2018-04" db="EMBL/GenBank/DDBJ databases">
        <title>Novel Campyloabacter and Helicobacter Species and Strains.</title>
        <authorList>
            <person name="Mannion A.J."/>
            <person name="Shen Z."/>
            <person name="Fox J.G."/>
        </authorList>
    </citation>
    <scope>NUCLEOTIDE SEQUENCE [LARGE SCALE GENOMIC DNA]</scope>
    <source>
        <strain evidence="7 8">MIT 98-6070</strain>
    </source>
</reference>
<dbReference type="Gene3D" id="3.90.190.20">
    <property type="entry name" value="Mur ligase, C-terminal domain"/>
    <property type="match status" value="1"/>
</dbReference>
<dbReference type="SUPFAM" id="SSF53623">
    <property type="entry name" value="MurD-like peptide ligases, catalytic domain"/>
    <property type="match status" value="1"/>
</dbReference>
<keyword evidence="5" id="KW-0067">ATP-binding</keyword>